<gene>
    <name evidence="1" type="ORF">NNL38_23855</name>
</gene>
<reference evidence="1" key="1">
    <citation type="submission" date="2022-07" db="EMBL/GenBank/DDBJ databases">
        <title>Genome sequencing of Photobacterium atrarenae GJH2-4.</title>
        <authorList>
            <person name="Park S.-J."/>
        </authorList>
    </citation>
    <scope>NUCLEOTIDE SEQUENCE</scope>
    <source>
        <strain evidence="1">GJH2-4</strain>
    </source>
</reference>
<protein>
    <submittedName>
        <fullName evidence="1">YhfG family protein</fullName>
    </submittedName>
</protein>
<dbReference type="Pfam" id="PF10832">
    <property type="entry name" value="YhfG"/>
    <property type="match status" value="1"/>
</dbReference>
<proteinExistence type="predicted"/>
<accession>A0ABY5GNZ7</accession>
<dbReference type="EMBL" id="CP101509">
    <property type="protein sequence ID" value="UTV30028.1"/>
    <property type="molecule type" value="Genomic_DNA"/>
</dbReference>
<name>A0ABY5GNZ7_9GAMM</name>
<sequence length="57" mass="6651">MLSEKQKRERFVALRERNYRASLQLEGFDVEPAKVNAESDSTPESVKIAKLKEHYAR</sequence>
<dbReference type="Proteomes" id="UP001057998">
    <property type="component" value="Chromosome 2"/>
</dbReference>
<dbReference type="RefSeq" id="WP_255391368.1">
    <property type="nucleotide sequence ID" value="NZ_CP101509.1"/>
</dbReference>
<dbReference type="InterPro" id="IPR022541">
    <property type="entry name" value="YhfG"/>
</dbReference>
<keyword evidence="2" id="KW-1185">Reference proteome</keyword>
<evidence type="ECO:0000313" key="2">
    <source>
        <dbReference type="Proteomes" id="UP001057998"/>
    </source>
</evidence>
<evidence type="ECO:0000313" key="1">
    <source>
        <dbReference type="EMBL" id="UTV30028.1"/>
    </source>
</evidence>
<organism evidence="1 2">
    <name type="scientific">Photobacterium atrarenae</name>
    <dbReference type="NCBI Taxonomy" id="865757"/>
    <lineage>
        <taxon>Bacteria</taxon>
        <taxon>Pseudomonadati</taxon>
        <taxon>Pseudomonadota</taxon>
        <taxon>Gammaproteobacteria</taxon>
        <taxon>Vibrionales</taxon>
        <taxon>Vibrionaceae</taxon>
        <taxon>Photobacterium</taxon>
    </lineage>
</organism>